<dbReference type="Pfam" id="PF25876">
    <property type="entry name" value="HH_MFP_RND"/>
    <property type="match status" value="1"/>
</dbReference>
<comment type="caution">
    <text evidence="7">The sequence shown here is derived from an EMBL/GenBank/DDBJ whole genome shotgun (WGS) entry which is preliminary data.</text>
</comment>
<dbReference type="InterPro" id="IPR006143">
    <property type="entry name" value="RND_pump_MFP"/>
</dbReference>
<feature type="signal peptide" evidence="3">
    <location>
        <begin position="1"/>
        <end position="31"/>
    </location>
</feature>
<dbReference type="NCBIfam" id="TIGR01730">
    <property type="entry name" value="RND_mfp"/>
    <property type="match status" value="1"/>
</dbReference>
<evidence type="ECO:0000256" key="1">
    <source>
        <dbReference type="ARBA" id="ARBA00009477"/>
    </source>
</evidence>
<dbReference type="PANTHER" id="PTHR30469:SF18">
    <property type="entry name" value="RESISTANCE-NODULATION-CELL DIVISION (RND) EFFLUX MEMBRANE FUSION PROTEIN-RELATED"/>
    <property type="match status" value="1"/>
</dbReference>
<dbReference type="Proteomes" id="UP000286482">
    <property type="component" value="Unassembled WGS sequence"/>
</dbReference>
<feature type="chain" id="PRO_5019268135" evidence="3">
    <location>
        <begin position="32"/>
        <end position="346"/>
    </location>
</feature>
<evidence type="ECO:0000259" key="4">
    <source>
        <dbReference type="Pfam" id="PF25876"/>
    </source>
</evidence>
<dbReference type="PANTHER" id="PTHR30469">
    <property type="entry name" value="MULTIDRUG RESISTANCE PROTEIN MDTA"/>
    <property type="match status" value="1"/>
</dbReference>
<evidence type="ECO:0000256" key="2">
    <source>
        <dbReference type="SAM" id="Coils"/>
    </source>
</evidence>
<evidence type="ECO:0000259" key="5">
    <source>
        <dbReference type="Pfam" id="PF25917"/>
    </source>
</evidence>
<dbReference type="OrthoDB" id="5730196at2"/>
<feature type="domain" description="Multidrug resistance protein MdtA-like barrel-sandwich hybrid" evidence="5">
    <location>
        <begin position="59"/>
        <end position="193"/>
    </location>
</feature>
<sequence>MNSLFGYTHQLFIRTFVSMLALLLSVSYAQANIEVHTVNTSQTHQRIVLDGSIEAIDGATLSAQTSGVVQELLFDINDFVQEGELLLKISNEEQAASLASAQAQLARANASNTQAQLNWQRLKKLFPKGAVSQGSLDQARAEALNARSAVDAANAGIVQAQKAVSYTEIKAPFSGIVTQRHVEIGEAISPGQALYSGLSLSKMRVITDVPQRHLALLQNSESIQVQLDDGSLLSSEDFKVFSYADTNSHTFKLRINFDNVDLKLIPGTWVKVRLQGPVREQILIPQSATLERNQLSAVYRIEDQKALLTQVRLGALVGNQITVLSGLMPNDVIALSAYAVLNQDKE</sequence>
<feature type="domain" description="Multidrug resistance protein MdtA-like alpha-helical hairpin" evidence="4">
    <location>
        <begin position="98"/>
        <end position="167"/>
    </location>
</feature>
<dbReference type="Gene3D" id="2.40.420.20">
    <property type="match status" value="1"/>
</dbReference>
<dbReference type="Gene3D" id="2.40.30.170">
    <property type="match status" value="1"/>
</dbReference>
<keyword evidence="3" id="KW-0732">Signal</keyword>
<dbReference type="RefSeq" id="WP_120356287.1">
    <property type="nucleotide sequence ID" value="NZ_RAQO01000009.1"/>
</dbReference>
<proteinExistence type="inferred from homology"/>
<dbReference type="InterPro" id="IPR058792">
    <property type="entry name" value="Beta-barrel_RND_2"/>
</dbReference>
<evidence type="ECO:0000256" key="3">
    <source>
        <dbReference type="SAM" id="SignalP"/>
    </source>
</evidence>
<dbReference type="Gene3D" id="2.40.50.100">
    <property type="match status" value="1"/>
</dbReference>
<dbReference type="EMBL" id="RAQO01000009">
    <property type="protein sequence ID" value="RKF14476.1"/>
    <property type="molecule type" value="Genomic_DNA"/>
</dbReference>
<dbReference type="InterPro" id="IPR058625">
    <property type="entry name" value="MdtA-like_BSH"/>
</dbReference>
<feature type="domain" description="CusB-like beta-barrel" evidence="6">
    <location>
        <begin position="207"/>
        <end position="276"/>
    </location>
</feature>
<name>A0A420E7H8_9ALTE</name>
<gene>
    <name evidence="7" type="ORF">DBZ36_17650</name>
</gene>
<keyword evidence="2" id="KW-0175">Coiled coil</keyword>
<protein>
    <submittedName>
        <fullName evidence="7">Efflux RND transporter periplasmic adaptor subunit</fullName>
    </submittedName>
</protein>
<dbReference type="Pfam" id="PF25917">
    <property type="entry name" value="BSH_RND"/>
    <property type="match status" value="1"/>
</dbReference>
<dbReference type="Pfam" id="PF25954">
    <property type="entry name" value="Beta-barrel_RND_2"/>
    <property type="match status" value="1"/>
</dbReference>
<feature type="coiled-coil region" evidence="2">
    <location>
        <begin position="91"/>
        <end position="118"/>
    </location>
</feature>
<dbReference type="GO" id="GO:1990281">
    <property type="term" value="C:efflux pump complex"/>
    <property type="evidence" value="ECO:0007669"/>
    <property type="project" value="TreeGrafter"/>
</dbReference>
<keyword evidence="8" id="KW-1185">Reference proteome</keyword>
<evidence type="ECO:0000313" key="8">
    <source>
        <dbReference type="Proteomes" id="UP000286482"/>
    </source>
</evidence>
<evidence type="ECO:0000259" key="6">
    <source>
        <dbReference type="Pfam" id="PF25954"/>
    </source>
</evidence>
<reference evidence="7 8" key="1">
    <citation type="submission" date="2018-09" db="EMBL/GenBank/DDBJ databases">
        <authorList>
            <person name="Wang Z."/>
        </authorList>
    </citation>
    <scope>NUCLEOTIDE SEQUENCE [LARGE SCALE GENOMIC DNA]</scope>
    <source>
        <strain evidence="7 8">ALS 81</strain>
    </source>
</reference>
<evidence type="ECO:0000313" key="7">
    <source>
        <dbReference type="EMBL" id="RKF14476.1"/>
    </source>
</evidence>
<dbReference type="InterPro" id="IPR058624">
    <property type="entry name" value="MdtA-like_HH"/>
</dbReference>
<dbReference type="Gene3D" id="1.10.287.470">
    <property type="entry name" value="Helix hairpin bin"/>
    <property type="match status" value="1"/>
</dbReference>
<dbReference type="GO" id="GO:0015562">
    <property type="term" value="F:efflux transmembrane transporter activity"/>
    <property type="evidence" value="ECO:0007669"/>
    <property type="project" value="TreeGrafter"/>
</dbReference>
<dbReference type="AlphaFoldDB" id="A0A420E7H8"/>
<accession>A0A420E7H8</accession>
<comment type="similarity">
    <text evidence="1">Belongs to the membrane fusion protein (MFP) (TC 8.A.1) family.</text>
</comment>
<organism evidence="7 8">
    <name type="scientific">Alginatibacterium sediminis</name>
    <dbReference type="NCBI Taxonomy" id="2164068"/>
    <lineage>
        <taxon>Bacteria</taxon>
        <taxon>Pseudomonadati</taxon>
        <taxon>Pseudomonadota</taxon>
        <taxon>Gammaproteobacteria</taxon>
        <taxon>Alteromonadales</taxon>
        <taxon>Alteromonadaceae</taxon>
        <taxon>Alginatibacterium</taxon>
    </lineage>
</organism>
<dbReference type="SUPFAM" id="SSF111369">
    <property type="entry name" value="HlyD-like secretion proteins"/>
    <property type="match status" value="1"/>
</dbReference>